<name>A0AAF3E7W8_9BILA</name>
<protein>
    <submittedName>
        <fullName evidence="5">Arrestin C-terminal-like domain-containing protein</fullName>
    </submittedName>
</protein>
<evidence type="ECO:0000256" key="1">
    <source>
        <dbReference type="ARBA" id="ARBA00005298"/>
    </source>
</evidence>
<dbReference type="InterPro" id="IPR014756">
    <property type="entry name" value="Ig_E-set"/>
</dbReference>
<dbReference type="SUPFAM" id="SSF81296">
    <property type="entry name" value="E set domains"/>
    <property type="match status" value="2"/>
</dbReference>
<dbReference type="PANTHER" id="PTHR11188">
    <property type="entry name" value="ARRESTIN DOMAIN CONTAINING PROTEIN"/>
    <property type="match status" value="1"/>
</dbReference>
<comment type="similarity">
    <text evidence="1">Belongs to the arrestin family.</text>
</comment>
<evidence type="ECO:0000256" key="2">
    <source>
        <dbReference type="SAM" id="MobiDB-lite"/>
    </source>
</evidence>
<dbReference type="WBParaSite" id="MBELARI_LOCUS10021">
    <property type="protein sequence ID" value="MBELARI_LOCUS10021"/>
    <property type="gene ID" value="MBELARI_LOCUS10021"/>
</dbReference>
<sequence length="421" mass="46951">MENQSLVFYPGQILAGTVLLQLEEPCTAREVTLYLRGKAKNHWTKTRSYSGANGTRHTTTDHYDSRIVIIDESIRLWGDGKKDKIPTGNYEFPFSFRLPISCLPSFEGEYGHIRYELKVEIDRPWRFDEEATCPFTVVTVCDLNLFPYAKEPAFHVVCEKTGLPIFRRGDVGVEVYMPKQGFVPGETIPVKITISNESSKDMESIELVLREYVDYAAFHPGSDFPVNALYTESACGSSLKEHRRDVANVEMPVKLDAHSEGSFTVNLVIPPIVASFQCAITRVYYMLKVAASTEATFNSKVKLKMPLMIGTIPFREDPPPPLDSPPAYPSAHPDPQPFLQPGFIRDAPQFAPQPSNNNPSAPPAEESTEATAPPLSPPAGPPPSYQESIFGPTAPEGERRPFAPRFPFYPHLSIDSLKIEK</sequence>
<dbReference type="PANTHER" id="PTHR11188:SF175">
    <property type="entry name" value="ARRESTIN C-TERMINAL-LIKE DOMAIN-CONTAINING PROTEIN"/>
    <property type="match status" value="1"/>
</dbReference>
<accession>A0AAF3E7W8</accession>
<keyword evidence="4" id="KW-1185">Reference proteome</keyword>
<feature type="compositionally biased region" description="Low complexity" evidence="2">
    <location>
        <begin position="347"/>
        <end position="373"/>
    </location>
</feature>
<dbReference type="GO" id="GO:0005737">
    <property type="term" value="C:cytoplasm"/>
    <property type="evidence" value="ECO:0007669"/>
    <property type="project" value="TreeGrafter"/>
</dbReference>
<dbReference type="Proteomes" id="UP000887575">
    <property type="component" value="Unassembled WGS sequence"/>
</dbReference>
<dbReference type="InterPro" id="IPR011021">
    <property type="entry name" value="Arrestin-like_N"/>
</dbReference>
<dbReference type="Gene3D" id="2.60.40.640">
    <property type="match status" value="2"/>
</dbReference>
<proteinExistence type="inferred from homology"/>
<feature type="region of interest" description="Disordered" evidence="2">
    <location>
        <begin position="314"/>
        <end position="409"/>
    </location>
</feature>
<feature type="domain" description="Arrestin C-terminal-like" evidence="3">
    <location>
        <begin position="167"/>
        <end position="314"/>
    </location>
</feature>
<evidence type="ECO:0000313" key="4">
    <source>
        <dbReference type="Proteomes" id="UP000887575"/>
    </source>
</evidence>
<dbReference type="AlphaFoldDB" id="A0AAF3E7W8"/>
<dbReference type="Pfam" id="PF00339">
    <property type="entry name" value="Arrestin_N"/>
    <property type="match status" value="1"/>
</dbReference>
<dbReference type="InterPro" id="IPR011022">
    <property type="entry name" value="Arrestin_C-like"/>
</dbReference>
<dbReference type="Pfam" id="PF02752">
    <property type="entry name" value="Arrestin_C"/>
    <property type="match status" value="1"/>
</dbReference>
<feature type="compositionally biased region" description="Pro residues" evidence="2">
    <location>
        <begin position="374"/>
        <end position="384"/>
    </location>
</feature>
<reference evidence="5" key="1">
    <citation type="submission" date="2024-02" db="UniProtKB">
        <authorList>
            <consortium name="WormBaseParasite"/>
        </authorList>
    </citation>
    <scope>IDENTIFICATION</scope>
</reference>
<dbReference type="InterPro" id="IPR014752">
    <property type="entry name" value="Arrestin-like_C"/>
</dbReference>
<dbReference type="InterPro" id="IPR050357">
    <property type="entry name" value="Arrestin_domain-protein"/>
</dbReference>
<dbReference type="SMART" id="SM01017">
    <property type="entry name" value="Arrestin_C"/>
    <property type="match status" value="1"/>
</dbReference>
<feature type="compositionally biased region" description="Pro residues" evidence="2">
    <location>
        <begin position="319"/>
        <end position="338"/>
    </location>
</feature>
<evidence type="ECO:0000313" key="5">
    <source>
        <dbReference type="WBParaSite" id="MBELARI_LOCUS10021"/>
    </source>
</evidence>
<organism evidence="4 5">
    <name type="scientific">Mesorhabditis belari</name>
    <dbReference type="NCBI Taxonomy" id="2138241"/>
    <lineage>
        <taxon>Eukaryota</taxon>
        <taxon>Metazoa</taxon>
        <taxon>Ecdysozoa</taxon>
        <taxon>Nematoda</taxon>
        <taxon>Chromadorea</taxon>
        <taxon>Rhabditida</taxon>
        <taxon>Rhabditina</taxon>
        <taxon>Rhabditomorpha</taxon>
        <taxon>Rhabditoidea</taxon>
        <taxon>Rhabditidae</taxon>
        <taxon>Mesorhabditinae</taxon>
        <taxon>Mesorhabditis</taxon>
    </lineage>
</organism>
<evidence type="ECO:0000259" key="3">
    <source>
        <dbReference type="SMART" id="SM01017"/>
    </source>
</evidence>
<dbReference type="GO" id="GO:0015031">
    <property type="term" value="P:protein transport"/>
    <property type="evidence" value="ECO:0007669"/>
    <property type="project" value="TreeGrafter"/>
</dbReference>